<proteinExistence type="predicted"/>
<name>A0A6J4TVN6_9BACT</name>
<dbReference type="AlphaFoldDB" id="A0A6J4TVN6"/>
<sequence length="119" mass="13320">MTGRRPLDPPFSDGPARPAWTTIFAVTGLLPAAPPRPFSWQHGRSLWILDREPIGWVLAELRFDPSACTYREIRRARYDWPREAAGVLLGRAMALGEAEVEEIAARLASWQLAADRPNA</sequence>
<protein>
    <submittedName>
        <fullName evidence="1">Uncharacterized protein</fullName>
    </submittedName>
</protein>
<dbReference type="EMBL" id="CADCWF010000001">
    <property type="protein sequence ID" value="CAA9532934.1"/>
    <property type="molecule type" value="Genomic_DNA"/>
</dbReference>
<accession>A0A6J4TVN6</accession>
<organism evidence="1">
    <name type="scientific">uncultured Thermomicrobiales bacterium</name>
    <dbReference type="NCBI Taxonomy" id="1645740"/>
    <lineage>
        <taxon>Bacteria</taxon>
        <taxon>Pseudomonadati</taxon>
        <taxon>Thermomicrobiota</taxon>
        <taxon>Thermomicrobia</taxon>
        <taxon>Thermomicrobiales</taxon>
        <taxon>environmental samples</taxon>
    </lineage>
</organism>
<reference evidence="1" key="1">
    <citation type="submission" date="2020-02" db="EMBL/GenBank/DDBJ databases">
        <authorList>
            <person name="Meier V. D."/>
        </authorList>
    </citation>
    <scope>NUCLEOTIDE SEQUENCE</scope>
    <source>
        <strain evidence="1">AVDCRST_MAG59</strain>
    </source>
</reference>
<evidence type="ECO:0000313" key="1">
    <source>
        <dbReference type="EMBL" id="CAA9532934.1"/>
    </source>
</evidence>
<gene>
    <name evidence="1" type="ORF">AVDCRST_MAG59-28</name>
</gene>